<keyword evidence="1" id="KW-0732">Signal</keyword>
<dbReference type="PROSITE" id="PS51257">
    <property type="entry name" value="PROKAR_LIPOPROTEIN"/>
    <property type="match status" value="1"/>
</dbReference>
<dbReference type="Pfam" id="PF12779">
    <property type="entry name" value="WXXGXW"/>
    <property type="match status" value="2"/>
</dbReference>
<dbReference type="InterPro" id="IPR024447">
    <property type="entry name" value="YXWGXW_rpt"/>
</dbReference>
<dbReference type="AlphaFoldDB" id="A0A2S9GX19"/>
<dbReference type="Proteomes" id="UP000237839">
    <property type="component" value="Unassembled WGS sequence"/>
</dbReference>
<evidence type="ECO:0000313" key="3">
    <source>
        <dbReference type="Proteomes" id="UP000237839"/>
    </source>
</evidence>
<sequence>MKNSTLICSAIVLAAATLVSGCVVTPAPYHYRAEVVYPDVAPPPVIVYTAPPAPQVEVVGVAPVSGYFWISGVWLWEGGHHVWHSGHWAAPRPGYAWVPHHWHQEGNAWHMDGGHWQRH</sequence>
<dbReference type="RefSeq" id="WP_105532864.1">
    <property type="nucleotide sequence ID" value="NZ_PUGF01000015.1"/>
</dbReference>
<proteinExistence type="predicted"/>
<evidence type="ECO:0000256" key="1">
    <source>
        <dbReference type="SAM" id="SignalP"/>
    </source>
</evidence>
<comment type="caution">
    <text evidence="2">The sequence shown here is derived from an EMBL/GenBank/DDBJ whole genome shotgun (WGS) entry which is preliminary data.</text>
</comment>
<evidence type="ECO:0008006" key="4">
    <source>
        <dbReference type="Google" id="ProtNLM"/>
    </source>
</evidence>
<name>A0A2S9GX19_9BURK</name>
<feature type="signal peptide" evidence="1">
    <location>
        <begin position="1"/>
        <end position="21"/>
    </location>
</feature>
<reference evidence="2 3" key="1">
    <citation type="submission" date="2018-02" db="EMBL/GenBank/DDBJ databases">
        <title>Solimicrobium silvestre gen. nov., sp. nov., isolated from alpine forest soil.</title>
        <authorList>
            <person name="Margesin R."/>
            <person name="Albuquerque L."/>
            <person name="Zhang D.-C."/>
            <person name="Froufe H.J.C."/>
            <person name="Severino R."/>
            <person name="Roxo I."/>
            <person name="Egas C."/>
            <person name="Da Costa M.S."/>
        </authorList>
    </citation>
    <scope>NUCLEOTIDE SEQUENCE [LARGE SCALE GENOMIC DNA]</scope>
    <source>
        <strain evidence="2 3">S20-91</strain>
    </source>
</reference>
<protein>
    <recommendedName>
        <fullName evidence="4">YXWGXW repeat (2 copies)</fullName>
    </recommendedName>
</protein>
<accession>A0A2S9GX19</accession>
<dbReference type="EMBL" id="PUGF01000015">
    <property type="protein sequence ID" value="PRC92206.1"/>
    <property type="molecule type" value="Genomic_DNA"/>
</dbReference>
<gene>
    <name evidence="2" type="ORF">S2091_3122</name>
</gene>
<dbReference type="OrthoDB" id="121499at2"/>
<keyword evidence="3" id="KW-1185">Reference proteome</keyword>
<evidence type="ECO:0000313" key="2">
    <source>
        <dbReference type="EMBL" id="PRC92206.1"/>
    </source>
</evidence>
<feature type="chain" id="PRO_5015646556" description="YXWGXW repeat (2 copies)" evidence="1">
    <location>
        <begin position="22"/>
        <end position="119"/>
    </location>
</feature>
<organism evidence="2 3">
    <name type="scientific">Solimicrobium silvestre</name>
    <dbReference type="NCBI Taxonomy" id="2099400"/>
    <lineage>
        <taxon>Bacteria</taxon>
        <taxon>Pseudomonadati</taxon>
        <taxon>Pseudomonadota</taxon>
        <taxon>Betaproteobacteria</taxon>
        <taxon>Burkholderiales</taxon>
        <taxon>Oxalobacteraceae</taxon>
        <taxon>Solimicrobium</taxon>
    </lineage>
</organism>